<name>A0ABW4ZPG6_9SPHI</name>
<dbReference type="EMBL" id="JBHUHZ010000003">
    <property type="protein sequence ID" value="MFD2163980.1"/>
    <property type="molecule type" value="Genomic_DNA"/>
</dbReference>
<comment type="caution">
    <text evidence="1">The sequence shown here is derived from an EMBL/GenBank/DDBJ whole genome shotgun (WGS) entry which is preliminary data.</text>
</comment>
<accession>A0ABW4ZPG6</accession>
<evidence type="ECO:0000313" key="2">
    <source>
        <dbReference type="Proteomes" id="UP001597387"/>
    </source>
</evidence>
<reference evidence="2" key="1">
    <citation type="journal article" date="2019" name="Int. J. Syst. Evol. Microbiol.">
        <title>The Global Catalogue of Microorganisms (GCM) 10K type strain sequencing project: providing services to taxonomists for standard genome sequencing and annotation.</title>
        <authorList>
            <consortium name="The Broad Institute Genomics Platform"/>
            <consortium name="The Broad Institute Genome Sequencing Center for Infectious Disease"/>
            <person name="Wu L."/>
            <person name="Ma J."/>
        </authorList>
    </citation>
    <scope>NUCLEOTIDE SEQUENCE [LARGE SCALE GENOMIC DNA]</scope>
    <source>
        <strain evidence="2">KCTC 42217</strain>
    </source>
</reference>
<sequence>MSQSAFRYKWAAIRPDGHIVAHYSVFAISWQIAGCYTPACWGAGILVVIKAELRITWLLPNSRQVCSISEASRSFPEQSGGFPEQVPKNSRTTLREIPKLAEGFCTAFRYQVIAR</sequence>
<keyword evidence="2" id="KW-1185">Reference proteome</keyword>
<dbReference type="RefSeq" id="WP_255904781.1">
    <property type="nucleotide sequence ID" value="NZ_JAFMZO010000004.1"/>
</dbReference>
<proteinExistence type="predicted"/>
<dbReference type="Proteomes" id="UP001597387">
    <property type="component" value="Unassembled WGS sequence"/>
</dbReference>
<evidence type="ECO:0000313" key="1">
    <source>
        <dbReference type="EMBL" id="MFD2163980.1"/>
    </source>
</evidence>
<gene>
    <name evidence="1" type="ORF">ACFSJU_16345</name>
</gene>
<organism evidence="1 2">
    <name type="scientific">Paradesertivirga mongoliensis</name>
    <dbReference type="NCBI Taxonomy" id="2100740"/>
    <lineage>
        <taxon>Bacteria</taxon>
        <taxon>Pseudomonadati</taxon>
        <taxon>Bacteroidota</taxon>
        <taxon>Sphingobacteriia</taxon>
        <taxon>Sphingobacteriales</taxon>
        <taxon>Sphingobacteriaceae</taxon>
        <taxon>Paradesertivirga</taxon>
    </lineage>
</organism>
<protein>
    <submittedName>
        <fullName evidence="1">Uncharacterized protein</fullName>
    </submittedName>
</protein>